<dbReference type="GO" id="GO:0006338">
    <property type="term" value="P:chromatin remodeling"/>
    <property type="evidence" value="ECO:0007669"/>
    <property type="project" value="InterPro"/>
</dbReference>
<dbReference type="Pfam" id="PF24244">
    <property type="entry name" value="Iec3-like_M"/>
    <property type="match status" value="1"/>
</dbReference>
<dbReference type="RefSeq" id="XP_018701947.1">
    <property type="nucleotide sequence ID" value="XM_018851035.1"/>
</dbReference>
<dbReference type="Proteomes" id="UP000076744">
    <property type="component" value="Unassembled WGS sequence"/>
</dbReference>
<feature type="domain" description="INO80 complex subunit 3 N-terminal" evidence="2">
    <location>
        <begin position="20"/>
        <end position="87"/>
    </location>
</feature>
<feature type="compositionally biased region" description="Low complexity" evidence="1">
    <location>
        <begin position="272"/>
        <end position="287"/>
    </location>
</feature>
<dbReference type="GO" id="GO:0031011">
    <property type="term" value="C:Ino80 complex"/>
    <property type="evidence" value="ECO:0007669"/>
    <property type="project" value="InterPro"/>
</dbReference>
<sequence>MEDLQPKTEPTAERKAVGYKSWKKKYRKMRIVFDQKMQSGEALHKQEAKTSATVKRLAVENDRLLDILLDINNSAQIPLDKRIDVALIPAGDVKTPSLAIDRERASEKAAALKKLEELLTAVPHINYNTAKTANSAIVEDLTVASGESHPVSFLTADDVDDYIFTVDSALETVAHLPSLAPRAHPNSHLSSHPHLKNPTSVTNWLRKHAPKVFLQDGEAHDDADAPGGGAATADGGSAGGHGNGPSARKSRGGRGERGGKPSARGKRASGVSSSRTSNATAAAAAGPDKSDKGDADGSMDEDPDYGTPVGRGKRKRKDDAGYRPGGSASRPSKKKRKSDVDTPSGRRVKKEVAE</sequence>
<proteinExistence type="predicted"/>
<reference evidence="4 5" key="1">
    <citation type="journal article" date="2016" name="Genome Biol. Evol.">
        <title>Divergent and convergent evolution of fungal pathogenicity.</title>
        <authorList>
            <person name="Shang Y."/>
            <person name="Xiao G."/>
            <person name="Zheng P."/>
            <person name="Cen K."/>
            <person name="Zhan S."/>
            <person name="Wang C."/>
        </authorList>
    </citation>
    <scope>NUCLEOTIDE SEQUENCE [LARGE SCALE GENOMIC DNA]</scope>
    <source>
        <strain evidence="4 5">ARSEF 2679</strain>
    </source>
</reference>
<name>A0A167PQA3_CORFA</name>
<evidence type="ECO:0000259" key="2">
    <source>
        <dbReference type="Pfam" id="PF14612"/>
    </source>
</evidence>
<evidence type="ECO:0000313" key="5">
    <source>
        <dbReference type="Proteomes" id="UP000076744"/>
    </source>
</evidence>
<feature type="compositionally biased region" description="Gly residues" evidence="1">
    <location>
        <begin position="226"/>
        <end position="243"/>
    </location>
</feature>
<organism evidence="4 5">
    <name type="scientific">Cordyceps fumosorosea (strain ARSEF 2679)</name>
    <name type="common">Isaria fumosorosea</name>
    <dbReference type="NCBI Taxonomy" id="1081104"/>
    <lineage>
        <taxon>Eukaryota</taxon>
        <taxon>Fungi</taxon>
        <taxon>Dikarya</taxon>
        <taxon>Ascomycota</taxon>
        <taxon>Pezizomycotina</taxon>
        <taxon>Sordariomycetes</taxon>
        <taxon>Hypocreomycetidae</taxon>
        <taxon>Hypocreales</taxon>
        <taxon>Cordycipitaceae</taxon>
        <taxon>Cordyceps</taxon>
    </lineage>
</organism>
<evidence type="ECO:0000313" key="4">
    <source>
        <dbReference type="EMBL" id="OAA56916.1"/>
    </source>
</evidence>
<dbReference type="STRING" id="1081104.A0A167PQA3"/>
<evidence type="ECO:0000259" key="3">
    <source>
        <dbReference type="Pfam" id="PF24244"/>
    </source>
</evidence>
<dbReference type="GeneID" id="30023724"/>
<dbReference type="InterPro" id="IPR055449">
    <property type="entry name" value="Iec3-like_M"/>
</dbReference>
<accession>A0A167PQA3</accession>
<dbReference type="InterPro" id="IPR032742">
    <property type="entry name" value="Iec3_N"/>
</dbReference>
<protein>
    <submittedName>
        <fullName evidence="4">Uncharacterized protein</fullName>
    </submittedName>
</protein>
<feature type="domain" description="INO80 complex subunit 3-like middle region" evidence="3">
    <location>
        <begin position="113"/>
        <end position="218"/>
    </location>
</feature>
<comment type="caution">
    <text evidence="4">The sequence shown here is derived from an EMBL/GenBank/DDBJ whole genome shotgun (WGS) entry which is preliminary data.</text>
</comment>
<feature type="region of interest" description="Disordered" evidence="1">
    <location>
        <begin position="218"/>
        <end position="354"/>
    </location>
</feature>
<dbReference type="OrthoDB" id="4095124at2759"/>
<dbReference type="Pfam" id="PF14612">
    <property type="entry name" value="Ino80_Iec3"/>
    <property type="match status" value="1"/>
</dbReference>
<dbReference type="AlphaFoldDB" id="A0A167PQA3"/>
<keyword evidence="5" id="KW-1185">Reference proteome</keyword>
<dbReference type="EMBL" id="AZHB01000021">
    <property type="protein sequence ID" value="OAA56916.1"/>
    <property type="molecule type" value="Genomic_DNA"/>
</dbReference>
<evidence type="ECO:0000256" key="1">
    <source>
        <dbReference type="SAM" id="MobiDB-lite"/>
    </source>
</evidence>
<gene>
    <name evidence="4" type="ORF">ISF_07432</name>
</gene>